<gene>
    <name evidence="1" type="ORF">ACFPYL_21820</name>
</gene>
<proteinExistence type="predicted"/>
<accession>A0ABW1LP63</accession>
<evidence type="ECO:0008006" key="3">
    <source>
        <dbReference type="Google" id="ProtNLM"/>
    </source>
</evidence>
<dbReference type="Proteomes" id="UP001596135">
    <property type="component" value="Unassembled WGS sequence"/>
</dbReference>
<dbReference type="RefSeq" id="WP_379159478.1">
    <property type="nucleotide sequence ID" value="NZ_JBHSRJ010000009.1"/>
</dbReference>
<comment type="caution">
    <text evidence="1">The sequence shown here is derived from an EMBL/GenBank/DDBJ whole genome shotgun (WGS) entry which is preliminary data.</text>
</comment>
<dbReference type="EMBL" id="JBHSRJ010000009">
    <property type="protein sequence ID" value="MFC6045736.1"/>
    <property type="molecule type" value="Genomic_DNA"/>
</dbReference>
<name>A0ABW1LP63_9ACTN</name>
<evidence type="ECO:0000313" key="1">
    <source>
        <dbReference type="EMBL" id="MFC6045736.1"/>
    </source>
</evidence>
<evidence type="ECO:0000313" key="2">
    <source>
        <dbReference type="Proteomes" id="UP001596135"/>
    </source>
</evidence>
<protein>
    <recommendedName>
        <fullName evidence="3">Phage gp6-like head-tail connector protein</fullName>
    </recommendedName>
</protein>
<sequence>MLSLTAARRFLQVRDGVVNADQDTELTEAIAAAEDWVAGKVGPLSPTSVTARVSGGTDTLILPEVPALSLTSVTPVGGTALDVTQLHVGKRTGLVKNQTVTGAVFIATEYDVVYQAGWLPLPSDLVQAVKEALLYFWVPQRGNARNTKPATLDRAKELVADYEPAGFA</sequence>
<reference evidence="2" key="1">
    <citation type="journal article" date="2019" name="Int. J. Syst. Evol. Microbiol.">
        <title>The Global Catalogue of Microorganisms (GCM) 10K type strain sequencing project: providing services to taxonomists for standard genome sequencing and annotation.</title>
        <authorList>
            <consortium name="The Broad Institute Genomics Platform"/>
            <consortium name="The Broad Institute Genome Sequencing Center for Infectious Disease"/>
            <person name="Wu L."/>
            <person name="Ma J."/>
        </authorList>
    </citation>
    <scope>NUCLEOTIDE SEQUENCE [LARGE SCALE GENOMIC DNA]</scope>
    <source>
        <strain evidence="2">CCUG 54522</strain>
    </source>
</reference>
<organism evidence="1 2">
    <name type="scientific">Nocardioides hankookensis</name>
    <dbReference type="NCBI Taxonomy" id="443157"/>
    <lineage>
        <taxon>Bacteria</taxon>
        <taxon>Bacillati</taxon>
        <taxon>Actinomycetota</taxon>
        <taxon>Actinomycetes</taxon>
        <taxon>Propionibacteriales</taxon>
        <taxon>Nocardioidaceae</taxon>
        <taxon>Nocardioides</taxon>
    </lineage>
</organism>
<keyword evidence="2" id="KW-1185">Reference proteome</keyword>